<feature type="transmembrane region" description="Helical" evidence="7">
    <location>
        <begin position="498"/>
        <end position="517"/>
    </location>
</feature>
<gene>
    <name evidence="9" type="ORF">LTR09_008643</name>
</gene>
<evidence type="ECO:0000256" key="4">
    <source>
        <dbReference type="ARBA" id="ARBA00022989"/>
    </source>
</evidence>
<feature type="transmembrane region" description="Helical" evidence="7">
    <location>
        <begin position="370"/>
        <end position="394"/>
    </location>
</feature>
<dbReference type="InterPro" id="IPR036259">
    <property type="entry name" value="MFS_trans_sf"/>
</dbReference>
<evidence type="ECO:0000256" key="7">
    <source>
        <dbReference type="SAM" id="Phobius"/>
    </source>
</evidence>
<dbReference type="EMBL" id="JAWDJX010000034">
    <property type="protein sequence ID" value="KAK3050253.1"/>
    <property type="molecule type" value="Genomic_DNA"/>
</dbReference>
<feature type="transmembrane region" description="Helical" evidence="7">
    <location>
        <begin position="60"/>
        <end position="80"/>
    </location>
</feature>
<dbReference type="PANTHER" id="PTHR23504">
    <property type="entry name" value="MAJOR FACILITATOR SUPERFAMILY DOMAIN-CONTAINING PROTEIN 10"/>
    <property type="match status" value="1"/>
</dbReference>
<feature type="transmembrane region" description="Helical" evidence="7">
    <location>
        <begin position="427"/>
        <end position="451"/>
    </location>
</feature>
<evidence type="ECO:0000313" key="9">
    <source>
        <dbReference type="EMBL" id="KAK3050253.1"/>
    </source>
</evidence>
<feature type="transmembrane region" description="Helical" evidence="7">
    <location>
        <begin position="153"/>
        <end position="174"/>
    </location>
</feature>
<name>A0AAJ0DAF7_9PEZI</name>
<comment type="caution">
    <text evidence="9">The sequence shown here is derived from an EMBL/GenBank/DDBJ whole genome shotgun (WGS) entry which is preliminary data.</text>
</comment>
<dbReference type="SUPFAM" id="SSF103473">
    <property type="entry name" value="MFS general substrate transporter"/>
    <property type="match status" value="1"/>
</dbReference>
<feature type="region of interest" description="Disordered" evidence="6">
    <location>
        <begin position="276"/>
        <end position="295"/>
    </location>
</feature>
<dbReference type="Proteomes" id="UP001271007">
    <property type="component" value="Unassembled WGS sequence"/>
</dbReference>
<evidence type="ECO:0000256" key="6">
    <source>
        <dbReference type="SAM" id="MobiDB-lite"/>
    </source>
</evidence>
<evidence type="ECO:0000313" key="10">
    <source>
        <dbReference type="Proteomes" id="UP001271007"/>
    </source>
</evidence>
<feature type="transmembrane region" description="Helical" evidence="7">
    <location>
        <begin position="305"/>
        <end position="322"/>
    </location>
</feature>
<dbReference type="GO" id="GO:0016020">
    <property type="term" value="C:membrane"/>
    <property type="evidence" value="ECO:0007669"/>
    <property type="project" value="UniProtKB-SubCell"/>
</dbReference>
<reference evidence="9" key="1">
    <citation type="submission" date="2023-04" db="EMBL/GenBank/DDBJ databases">
        <title>Black Yeasts Isolated from many extreme environments.</title>
        <authorList>
            <person name="Coleine C."/>
            <person name="Stajich J.E."/>
            <person name="Selbmann L."/>
        </authorList>
    </citation>
    <scope>NUCLEOTIDE SEQUENCE</scope>
    <source>
        <strain evidence="9">CCFEE 5312</strain>
    </source>
</reference>
<dbReference type="PANTHER" id="PTHR23504:SF2">
    <property type="entry name" value="TRANSPORTER, PUTATIVE (AFU_ORTHOLOGUE AFUA_8G04150)-RELATED"/>
    <property type="match status" value="1"/>
</dbReference>
<dbReference type="Gene3D" id="1.20.1250.20">
    <property type="entry name" value="MFS general substrate transporter like domains"/>
    <property type="match status" value="1"/>
</dbReference>
<dbReference type="Pfam" id="PF07690">
    <property type="entry name" value="MFS_1"/>
    <property type="match status" value="1"/>
</dbReference>
<keyword evidence="4 7" id="KW-1133">Transmembrane helix</keyword>
<dbReference type="InterPro" id="IPR020846">
    <property type="entry name" value="MFS_dom"/>
</dbReference>
<dbReference type="InterPro" id="IPR011701">
    <property type="entry name" value="MFS"/>
</dbReference>
<feature type="transmembrane region" description="Helical" evidence="7">
    <location>
        <begin position="400"/>
        <end position="420"/>
    </location>
</feature>
<keyword evidence="5 7" id="KW-0472">Membrane</keyword>
<evidence type="ECO:0000256" key="2">
    <source>
        <dbReference type="ARBA" id="ARBA00022448"/>
    </source>
</evidence>
<proteinExistence type="predicted"/>
<evidence type="ECO:0000259" key="8">
    <source>
        <dbReference type="PROSITE" id="PS50850"/>
    </source>
</evidence>
<feature type="transmembrane region" description="Helical" evidence="7">
    <location>
        <begin position="21"/>
        <end position="40"/>
    </location>
</feature>
<protein>
    <recommendedName>
        <fullName evidence="8">Major facilitator superfamily (MFS) profile domain-containing protein</fullName>
    </recommendedName>
</protein>
<keyword evidence="10" id="KW-1185">Reference proteome</keyword>
<dbReference type="GO" id="GO:0022857">
    <property type="term" value="F:transmembrane transporter activity"/>
    <property type="evidence" value="ECO:0007669"/>
    <property type="project" value="InterPro"/>
</dbReference>
<keyword evidence="2" id="KW-0813">Transport</keyword>
<dbReference type="AlphaFoldDB" id="A0AAJ0DAF7"/>
<organism evidence="9 10">
    <name type="scientific">Extremus antarcticus</name>
    <dbReference type="NCBI Taxonomy" id="702011"/>
    <lineage>
        <taxon>Eukaryota</taxon>
        <taxon>Fungi</taxon>
        <taxon>Dikarya</taxon>
        <taxon>Ascomycota</taxon>
        <taxon>Pezizomycotina</taxon>
        <taxon>Dothideomycetes</taxon>
        <taxon>Dothideomycetidae</taxon>
        <taxon>Mycosphaerellales</taxon>
        <taxon>Extremaceae</taxon>
        <taxon>Extremus</taxon>
    </lineage>
</organism>
<feature type="transmembrane region" description="Helical" evidence="7">
    <location>
        <begin position="342"/>
        <end position="363"/>
    </location>
</feature>
<evidence type="ECO:0000256" key="1">
    <source>
        <dbReference type="ARBA" id="ARBA00004141"/>
    </source>
</evidence>
<keyword evidence="3 7" id="KW-0812">Transmembrane</keyword>
<feature type="transmembrane region" description="Helical" evidence="7">
    <location>
        <begin position="194"/>
        <end position="216"/>
    </location>
</feature>
<accession>A0AAJ0DAF7</accession>
<evidence type="ECO:0000256" key="5">
    <source>
        <dbReference type="ARBA" id="ARBA00023136"/>
    </source>
</evidence>
<dbReference type="PROSITE" id="PS50850">
    <property type="entry name" value="MFS"/>
    <property type="match status" value="1"/>
</dbReference>
<comment type="subcellular location">
    <subcellularLocation>
        <location evidence="1">Membrane</location>
        <topology evidence="1">Multi-pass membrane protein</topology>
    </subcellularLocation>
</comment>
<sequence length="578" mass="62165">MVLTQTKRTSPRDPDKFPAAQLFLLALVRVAEPIALTSIFPYAWKLVLHFNVGDKSNASFYAGLLVAAFALAESITGMYWGALSDRIGRKPVLIMGCMGTIASLLVVGFSLNIWMALFGRMLGGALNGNVGVIQTMVGELVVNPKHEPKAYAVMPFVWSVGTIVGPSIGGYFATPVDNFPGSFSPDGLFGRFPYLLPNLICAGLMCISIIAGWLCLEETHPDKQPGSAPPDPDDHTFRHFRADSSAMTMQASDTTPGVNLTQESYGTFNRVSEDAVEEWDLKPDGTSRPSSVDEGTPQKWLTRRIVMLTIALGIFTYHSMTYDHLLPIFCQDDRATAGGDEMLSILAASTANGNGSLAGGLGFSIKEVGFIMTVNGAIALFVQAFVFPIMASLLGVWKTFLVVSILHPIAYFIVPFLTLLPPNMVLPGLYACLAVRNCLSILAYPVLLILIKEASPGPSSLGKINGLAASTGAACRTIASPVAGALYGVGIQIGFTAIAWWGSALVAAIGAIQALMIQRNDKGDQHRVRAVAPCRFIAETDEQRLRRKRSVVRIRVSDSGYGSEEDNERTPLVGRENV</sequence>
<dbReference type="CDD" id="cd17330">
    <property type="entry name" value="MFS_SLC46_TetA_like"/>
    <property type="match status" value="1"/>
</dbReference>
<evidence type="ECO:0000256" key="3">
    <source>
        <dbReference type="ARBA" id="ARBA00022692"/>
    </source>
</evidence>
<feature type="transmembrane region" description="Helical" evidence="7">
    <location>
        <begin position="121"/>
        <end position="141"/>
    </location>
</feature>
<feature type="domain" description="Major facilitator superfamily (MFS) profile" evidence="8">
    <location>
        <begin position="21"/>
        <end position="522"/>
    </location>
</feature>
<feature type="transmembrane region" description="Helical" evidence="7">
    <location>
        <begin position="92"/>
        <end position="115"/>
    </location>
</feature>